<organism evidence="3 4">
    <name type="scientific">Trichophyton interdigitale (strain MR816)</name>
    <dbReference type="NCBI Taxonomy" id="1215338"/>
    <lineage>
        <taxon>Eukaryota</taxon>
        <taxon>Fungi</taxon>
        <taxon>Dikarya</taxon>
        <taxon>Ascomycota</taxon>
        <taxon>Pezizomycotina</taxon>
        <taxon>Eurotiomycetes</taxon>
        <taxon>Eurotiomycetidae</taxon>
        <taxon>Onygenales</taxon>
        <taxon>Arthrodermataceae</taxon>
        <taxon>Trichophyton</taxon>
    </lineage>
</organism>
<feature type="transmembrane region" description="Helical" evidence="2">
    <location>
        <begin position="27"/>
        <end position="47"/>
    </location>
</feature>
<feature type="transmembrane region" description="Helical" evidence="2">
    <location>
        <begin position="189"/>
        <end position="211"/>
    </location>
</feature>
<keyword evidence="2" id="KW-0812">Transmembrane</keyword>
<comment type="caution">
    <text evidence="3">The sequence shown here is derived from an EMBL/GenBank/DDBJ whole genome shotgun (WGS) entry which is preliminary data.</text>
</comment>
<feature type="transmembrane region" description="Helical" evidence="2">
    <location>
        <begin position="59"/>
        <end position="79"/>
    </location>
</feature>
<gene>
    <name evidence="3" type="ORF">H109_08029</name>
</gene>
<feature type="transmembrane region" description="Helical" evidence="2">
    <location>
        <begin position="99"/>
        <end position="127"/>
    </location>
</feature>
<evidence type="ECO:0000313" key="3">
    <source>
        <dbReference type="EMBL" id="KDB20005.1"/>
    </source>
</evidence>
<sequence length="384" mass="42084">MAPRHRRSNGSSCDSHAFESLESIVDLTFLALFFVIGLILVYIYILSRKRARRNGHAKEGALWTVLALSLGAELIVHTLDLVNSVYGECSSALFTDLVTILTIGIASTCLKLISGFLLLAATLLPITRLMYECAGGIVPRVSSISNKILVVLMGADLIACIALLIWLITDTNVDMEVGANRFFKGISSGLTGIFFFLYNILGLLGSLMGFVSHILAIRKAPQLRRSGKLRTLAHLLTIVQFAQYVVQIVVLWVNDILVGYILQRTLLLVTIATALYYVPSAELAAANNAEPPRYEQGAEPPVYSTQYAPLNMFPRDEAHCSQSNASMTETYDVPPIPPVGKPQELPGGYTEVPQQPDYPPQPSLPSYRNYGHPVELPYQANQSS</sequence>
<proteinExistence type="predicted"/>
<dbReference type="AlphaFoldDB" id="A0A059IWL1"/>
<feature type="transmembrane region" description="Helical" evidence="2">
    <location>
        <begin position="148"/>
        <end position="169"/>
    </location>
</feature>
<evidence type="ECO:0000256" key="1">
    <source>
        <dbReference type="SAM" id="MobiDB-lite"/>
    </source>
</evidence>
<feature type="transmembrane region" description="Helical" evidence="2">
    <location>
        <begin position="259"/>
        <end position="278"/>
    </location>
</feature>
<name>A0A059IWL1_TRIIM</name>
<dbReference type="OMA" id="LIWLITD"/>
<protein>
    <submittedName>
        <fullName evidence="3">Uncharacterized protein</fullName>
    </submittedName>
</protein>
<reference evidence="3 4" key="1">
    <citation type="submission" date="2014-02" db="EMBL/GenBank/DDBJ databases">
        <title>The Genome Sequence of Trichophyton interdigitale MR816.</title>
        <authorList>
            <consortium name="The Broad Institute Genomics Platform"/>
            <person name="Cuomo C.A."/>
            <person name="White T.C."/>
            <person name="Graser Y."/>
            <person name="Martinez-Rossi N."/>
            <person name="Heitman J."/>
            <person name="Young S.K."/>
            <person name="Zeng Q."/>
            <person name="Gargeya S."/>
            <person name="Abouelleil A."/>
            <person name="Alvarado L."/>
            <person name="Chapman S.B."/>
            <person name="Gainer-Dewar J."/>
            <person name="Goldberg J."/>
            <person name="Griggs A."/>
            <person name="Gujja S."/>
            <person name="Hansen M."/>
            <person name="Howarth C."/>
            <person name="Imamovic A."/>
            <person name="Larimer J."/>
            <person name="Martinez D."/>
            <person name="Murphy C."/>
            <person name="Pearson M.D."/>
            <person name="Persinoti G."/>
            <person name="Poon T."/>
            <person name="Priest M."/>
            <person name="Roberts A.D."/>
            <person name="Saif S."/>
            <person name="Shea T.D."/>
            <person name="Sykes S.N."/>
            <person name="Wortman J."/>
            <person name="Nusbaum C."/>
            <person name="Birren B."/>
        </authorList>
    </citation>
    <scope>NUCLEOTIDE SEQUENCE [LARGE SCALE GENOMIC DNA]</scope>
    <source>
        <strain evidence="3 4">MR816</strain>
    </source>
</reference>
<evidence type="ECO:0000313" key="4">
    <source>
        <dbReference type="Proteomes" id="UP000024533"/>
    </source>
</evidence>
<dbReference type="EMBL" id="AOKY01000949">
    <property type="protein sequence ID" value="KDB20005.1"/>
    <property type="molecule type" value="Genomic_DNA"/>
</dbReference>
<accession>A0A059IWL1</accession>
<keyword evidence="2" id="KW-1133">Transmembrane helix</keyword>
<evidence type="ECO:0000256" key="2">
    <source>
        <dbReference type="SAM" id="Phobius"/>
    </source>
</evidence>
<dbReference type="OrthoDB" id="4173900at2759"/>
<feature type="transmembrane region" description="Helical" evidence="2">
    <location>
        <begin position="232"/>
        <end position="253"/>
    </location>
</feature>
<dbReference type="Proteomes" id="UP000024533">
    <property type="component" value="Unassembled WGS sequence"/>
</dbReference>
<feature type="region of interest" description="Disordered" evidence="1">
    <location>
        <begin position="333"/>
        <end position="384"/>
    </location>
</feature>
<keyword evidence="2" id="KW-0472">Membrane</keyword>
<keyword evidence="4" id="KW-1185">Reference proteome</keyword>
<dbReference type="HOGENOM" id="CLU_062839_0_0_1"/>